<feature type="transmembrane region" description="Helical" evidence="1">
    <location>
        <begin position="42"/>
        <end position="61"/>
    </location>
</feature>
<keyword evidence="1" id="KW-1133">Transmembrane helix</keyword>
<proteinExistence type="predicted"/>
<dbReference type="EMBL" id="OBEL01000002">
    <property type="protein sequence ID" value="SNZ19141.1"/>
    <property type="molecule type" value="Genomic_DNA"/>
</dbReference>
<dbReference type="PROSITE" id="PS51384">
    <property type="entry name" value="FAD_FR"/>
    <property type="match status" value="1"/>
</dbReference>
<keyword evidence="4" id="KW-1185">Reference proteome</keyword>
<dbReference type="SUPFAM" id="SSF52343">
    <property type="entry name" value="Ferredoxin reductase-like, C-terminal NADP-linked domain"/>
    <property type="match status" value="1"/>
</dbReference>
<dbReference type="PANTHER" id="PTHR47354:SF5">
    <property type="entry name" value="PROTEIN RFBI"/>
    <property type="match status" value="1"/>
</dbReference>
<dbReference type="AlphaFoldDB" id="A0A285PGY5"/>
<sequence>MKTRIHAIAGGIGFLMILTFWTSTVFSELFGSYETIANVKAMILRGMIILIPAMIIVGGSGMALGGKRTDILASTKKKRMPIIAANGLLILLPMAFILADKAASGAFDTWFYGLQAIELLAGGTNLTLMGLNIRDGLRMTGKIGKNNKAKLISRELINNGSMVLHFAKPKGFQHDAGQWTRLTLINPCHTDREGTARSLTIASAPHDTDLTFATRLSTSAFKQALAELPIGAEVKVSDPQGIMTLPKTIDRPVVFLAGGIGITPFLAMSRHATRHTPNQKISLFYSSRTAKDAVFLDELARMDKTNSNFKLVATISDETMTDWQGETGRIDAEMLNHHLDDIHAPIYYLVGSPAMVMSMRTLLEKQGVAEQDIHTEEFSGY</sequence>
<keyword evidence="1" id="KW-0812">Transmembrane</keyword>
<protein>
    <submittedName>
        <fullName evidence="3">Ferredoxin-NADP reductase</fullName>
    </submittedName>
</protein>
<evidence type="ECO:0000256" key="1">
    <source>
        <dbReference type="SAM" id="Phobius"/>
    </source>
</evidence>
<dbReference type="InterPro" id="IPR050415">
    <property type="entry name" value="MRET"/>
</dbReference>
<dbReference type="Pfam" id="PF00175">
    <property type="entry name" value="NAD_binding_1"/>
    <property type="match status" value="1"/>
</dbReference>
<feature type="transmembrane region" description="Helical" evidence="1">
    <location>
        <begin position="111"/>
        <end position="133"/>
    </location>
</feature>
<dbReference type="InterPro" id="IPR001433">
    <property type="entry name" value="OxRdtase_FAD/NAD-bd"/>
</dbReference>
<dbReference type="GO" id="GO:0016491">
    <property type="term" value="F:oxidoreductase activity"/>
    <property type="evidence" value="ECO:0007669"/>
    <property type="project" value="InterPro"/>
</dbReference>
<feature type="transmembrane region" description="Helical" evidence="1">
    <location>
        <begin position="7"/>
        <end position="30"/>
    </location>
</feature>
<name>A0A285PGY5_9HYPH</name>
<dbReference type="InterPro" id="IPR017927">
    <property type="entry name" value="FAD-bd_FR_type"/>
</dbReference>
<dbReference type="RefSeq" id="WP_097153508.1">
    <property type="nucleotide sequence ID" value="NZ_OBEL01000002.1"/>
</dbReference>
<dbReference type="PRINTS" id="PR00410">
    <property type="entry name" value="PHEHYDRXLASE"/>
</dbReference>
<dbReference type="InterPro" id="IPR017938">
    <property type="entry name" value="Riboflavin_synthase-like_b-brl"/>
</dbReference>
<dbReference type="InterPro" id="IPR039261">
    <property type="entry name" value="FNR_nucleotide-bd"/>
</dbReference>
<accession>A0A285PGY5</accession>
<evidence type="ECO:0000259" key="2">
    <source>
        <dbReference type="PROSITE" id="PS51384"/>
    </source>
</evidence>
<dbReference type="CDD" id="cd00322">
    <property type="entry name" value="FNR_like"/>
    <property type="match status" value="1"/>
</dbReference>
<keyword evidence="1" id="KW-0472">Membrane</keyword>
<dbReference type="PANTHER" id="PTHR47354">
    <property type="entry name" value="NADH OXIDOREDUCTASE HCR"/>
    <property type="match status" value="1"/>
</dbReference>
<dbReference type="Proteomes" id="UP000219439">
    <property type="component" value="Unassembled WGS sequence"/>
</dbReference>
<evidence type="ECO:0000313" key="3">
    <source>
        <dbReference type="EMBL" id="SNZ19141.1"/>
    </source>
</evidence>
<gene>
    <name evidence="3" type="ORF">SAMN06265368_2221</name>
</gene>
<organism evidence="3 4">
    <name type="scientific">Cohaesibacter gelatinilyticus</name>
    <dbReference type="NCBI Taxonomy" id="372072"/>
    <lineage>
        <taxon>Bacteria</taxon>
        <taxon>Pseudomonadati</taxon>
        <taxon>Pseudomonadota</taxon>
        <taxon>Alphaproteobacteria</taxon>
        <taxon>Hyphomicrobiales</taxon>
        <taxon>Cohaesibacteraceae</taxon>
    </lineage>
</organism>
<feature type="transmembrane region" description="Helical" evidence="1">
    <location>
        <begin position="82"/>
        <end position="99"/>
    </location>
</feature>
<dbReference type="Gene3D" id="3.40.50.80">
    <property type="entry name" value="Nucleotide-binding domain of ferredoxin-NADP reductase (FNR) module"/>
    <property type="match status" value="1"/>
</dbReference>
<feature type="domain" description="FAD-binding FR-type" evidence="2">
    <location>
        <begin position="144"/>
        <end position="246"/>
    </location>
</feature>
<dbReference type="Gene3D" id="2.40.30.10">
    <property type="entry name" value="Translation factors"/>
    <property type="match status" value="1"/>
</dbReference>
<dbReference type="SUPFAM" id="SSF63380">
    <property type="entry name" value="Riboflavin synthase domain-like"/>
    <property type="match status" value="1"/>
</dbReference>
<evidence type="ECO:0000313" key="4">
    <source>
        <dbReference type="Proteomes" id="UP000219439"/>
    </source>
</evidence>
<reference evidence="3 4" key="1">
    <citation type="submission" date="2017-09" db="EMBL/GenBank/DDBJ databases">
        <authorList>
            <person name="Ehlers B."/>
            <person name="Leendertz F.H."/>
        </authorList>
    </citation>
    <scope>NUCLEOTIDE SEQUENCE [LARGE SCALE GENOMIC DNA]</scope>
    <source>
        <strain evidence="3 4">DSM 18289</strain>
    </source>
</reference>
<dbReference type="OrthoDB" id="5195601at2"/>